<accession>A0A0A9B497</accession>
<sequence length="138" mass="15093">MTSPSGLCMHNQPRNERQVARFARLSPAVVEDLGQHKDKGAGSHETEIAAFTEKIAWIVLTDAFFILAARAMTLLYARSSSPARKSACARVPLPPCVDAETEEEDARRRKGTREAMIETTLGPGVFLPLLEAINVGFL</sequence>
<proteinExistence type="predicted"/>
<dbReference type="AlphaFoldDB" id="A0A0A9B497"/>
<dbReference type="EMBL" id="GBRH01241895">
    <property type="protein sequence ID" value="JAD56000.1"/>
    <property type="molecule type" value="Transcribed_RNA"/>
</dbReference>
<reference evidence="1" key="2">
    <citation type="journal article" date="2015" name="Data Brief">
        <title>Shoot transcriptome of the giant reed, Arundo donax.</title>
        <authorList>
            <person name="Barrero R.A."/>
            <person name="Guerrero F.D."/>
            <person name="Moolhuijzen P."/>
            <person name="Goolsby J.A."/>
            <person name="Tidwell J."/>
            <person name="Bellgard S.E."/>
            <person name="Bellgard M.I."/>
        </authorList>
    </citation>
    <scope>NUCLEOTIDE SEQUENCE</scope>
    <source>
        <tissue evidence="1">Shoot tissue taken approximately 20 cm above the soil surface</tissue>
    </source>
</reference>
<organism evidence="1">
    <name type="scientific">Arundo donax</name>
    <name type="common">Giant reed</name>
    <name type="synonym">Donax arundinaceus</name>
    <dbReference type="NCBI Taxonomy" id="35708"/>
    <lineage>
        <taxon>Eukaryota</taxon>
        <taxon>Viridiplantae</taxon>
        <taxon>Streptophyta</taxon>
        <taxon>Embryophyta</taxon>
        <taxon>Tracheophyta</taxon>
        <taxon>Spermatophyta</taxon>
        <taxon>Magnoliopsida</taxon>
        <taxon>Liliopsida</taxon>
        <taxon>Poales</taxon>
        <taxon>Poaceae</taxon>
        <taxon>PACMAD clade</taxon>
        <taxon>Arundinoideae</taxon>
        <taxon>Arundineae</taxon>
        <taxon>Arundo</taxon>
    </lineage>
</organism>
<reference evidence="1" key="1">
    <citation type="submission" date="2014-09" db="EMBL/GenBank/DDBJ databases">
        <authorList>
            <person name="Magalhaes I.L.F."/>
            <person name="Oliveira U."/>
            <person name="Santos F.R."/>
            <person name="Vidigal T.H.D.A."/>
            <person name="Brescovit A.D."/>
            <person name="Santos A.J."/>
        </authorList>
    </citation>
    <scope>NUCLEOTIDE SEQUENCE</scope>
    <source>
        <tissue evidence="1">Shoot tissue taken approximately 20 cm above the soil surface</tissue>
    </source>
</reference>
<evidence type="ECO:0000313" key="1">
    <source>
        <dbReference type="EMBL" id="JAD56000.1"/>
    </source>
</evidence>
<protein>
    <submittedName>
        <fullName evidence="1">Uncharacterized protein</fullName>
    </submittedName>
</protein>
<name>A0A0A9B497_ARUDO</name>